<evidence type="ECO:0000313" key="2">
    <source>
        <dbReference type="EMBL" id="RMX42951.1"/>
    </source>
</evidence>
<dbReference type="AlphaFoldDB" id="A0A3M6TNS1"/>
<sequence>MNELQADDTIHNTINKWTPSTENKLTPLYHGILLLARLLPDKSIHHDSNRANHGIKASDDKKEIVFKKDMTTTEKKKRTQEKNKRNNGKNRNDNMPPKLLGSVSRERAVRAEVTFAVKIAITIRPTRIQTMENIRAGTDLGDLSPYLRRKRSLSPKSACTLIMIEHPKLDGWTMLNRPEIKIGHQRGRLLWSTVFDNIFCKASYVTKEVYPTVVIEIKDHQNPSHEPLMNERGNSSLF</sequence>
<dbReference type="EMBL" id="RCHS01003247">
    <property type="protein sequence ID" value="RMX42951.1"/>
    <property type="molecule type" value="Genomic_DNA"/>
</dbReference>
<feature type="compositionally biased region" description="Basic and acidic residues" evidence="1">
    <location>
        <begin position="66"/>
        <end position="84"/>
    </location>
</feature>
<proteinExistence type="predicted"/>
<evidence type="ECO:0000313" key="3">
    <source>
        <dbReference type="Proteomes" id="UP000275408"/>
    </source>
</evidence>
<reference evidence="2 3" key="1">
    <citation type="journal article" date="2018" name="Sci. Rep.">
        <title>Comparative analysis of the Pocillopora damicornis genome highlights role of immune system in coral evolution.</title>
        <authorList>
            <person name="Cunning R."/>
            <person name="Bay R.A."/>
            <person name="Gillette P."/>
            <person name="Baker A.C."/>
            <person name="Traylor-Knowles N."/>
        </authorList>
    </citation>
    <scope>NUCLEOTIDE SEQUENCE [LARGE SCALE GENOMIC DNA]</scope>
    <source>
        <strain evidence="2">RSMAS</strain>
        <tissue evidence="2">Whole animal</tissue>
    </source>
</reference>
<organism evidence="2 3">
    <name type="scientific">Pocillopora damicornis</name>
    <name type="common">Cauliflower coral</name>
    <name type="synonym">Millepora damicornis</name>
    <dbReference type="NCBI Taxonomy" id="46731"/>
    <lineage>
        <taxon>Eukaryota</taxon>
        <taxon>Metazoa</taxon>
        <taxon>Cnidaria</taxon>
        <taxon>Anthozoa</taxon>
        <taxon>Hexacorallia</taxon>
        <taxon>Scleractinia</taxon>
        <taxon>Astrocoeniina</taxon>
        <taxon>Pocilloporidae</taxon>
        <taxon>Pocillopora</taxon>
    </lineage>
</organism>
<keyword evidence="3" id="KW-1185">Reference proteome</keyword>
<accession>A0A3M6TNS1</accession>
<feature type="region of interest" description="Disordered" evidence="1">
    <location>
        <begin position="66"/>
        <end position="101"/>
    </location>
</feature>
<dbReference type="Proteomes" id="UP000275408">
    <property type="component" value="Unassembled WGS sequence"/>
</dbReference>
<name>A0A3M6TNS1_POCDA</name>
<feature type="non-terminal residue" evidence="2">
    <location>
        <position position="238"/>
    </location>
</feature>
<gene>
    <name evidence="2" type="ORF">pdam_00001807</name>
</gene>
<comment type="caution">
    <text evidence="2">The sequence shown here is derived from an EMBL/GenBank/DDBJ whole genome shotgun (WGS) entry which is preliminary data.</text>
</comment>
<evidence type="ECO:0000256" key="1">
    <source>
        <dbReference type="SAM" id="MobiDB-lite"/>
    </source>
</evidence>
<protein>
    <submittedName>
        <fullName evidence="2">Uncharacterized protein</fullName>
    </submittedName>
</protein>